<dbReference type="GO" id="GO:0008074">
    <property type="term" value="C:guanylate cyclase complex, soluble"/>
    <property type="evidence" value="ECO:0007669"/>
    <property type="project" value="TreeGrafter"/>
</dbReference>
<feature type="domain" description="Heme NO-binding" evidence="1">
    <location>
        <begin position="2"/>
        <end position="162"/>
    </location>
</feature>
<dbReference type="InterPro" id="IPR024096">
    <property type="entry name" value="NO_sig/Golgi_transp_ligand-bd"/>
</dbReference>
<organism evidence="2 3">
    <name type="scientific">Lottia gigantea</name>
    <name type="common">Giant owl limpet</name>
    <dbReference type="NCBI Taxonomy" id="225164"/>
    <lineage>
        <taxon>Eukaryota</taxon>
        <taxon>Metazoa</taxon>
        <taxon>Spiralia</taxon>
        <taxon>Lophotrochozoa</taxon>
        <taxon>Mollusca</taxon>
        <taxon>Gastropoda</taxon>
        <taxon>Patellogastropoda</taxon>
        <taxon>Lottioidea</taxon>
        <taxon>Lottiidae</taxon>
        <taxon>Lottia</taxon>
    </lineage>
</organism>
<dbReference type="GO" id="GO:0004383">
    <property type="term" value="F:guanylate cyclase activity"/>
    <property type="evidence" value="ECO:0007669"/>
    <property type="project" value="TreeGrafter"/>
</dbReference>
<dbReference type="Gene3D" id="3.90.1520.10">
    <property type="entry name" value="H-NOX domain"/>
    <property type="match status" value="1"/>
</dbReference>
<protein>
    <recommendedName>
        <fullName evidence="1">Heme NO-binding domain-containing protein</fullName>
    </recommendedName>
</protein>
<dbReference type="GO" id="GO:0038060">
    <property type="term" value="P:nitric oxide-cGMP-mediated signaling"/>
    <property type="evidence" value="ECO:0007669"/>
    <property type="project" value="TreeGrafter"/>
</dbReference>
<dbReference type="STRING" id="225164.V4AEY8"/>
<dbReference type="CTD" id="20244925"/>
<dbReference type="GO" id="GO:0020037">
    <property type="term" value="F:heme binding"/>
    <property type="evidence" value="ECO:0007669"/>
    <property type="project" value="InterPro"/>
</dbReference>
<evidence type="ECO:0000313" key="2">
    <source>
        <dbReference type="EMBL" id="ESO91886.1"/>
    </source>
</evidence>
<name>V4AEY8_LOTGI</name>
<dbReference type="GeneID" id="20244925"/>
<sequence length="227" mass="26238">MYGLLIQSIVDYILSEYGADVWEKIRQECVFQQSNISPHLIYGENVIGDLAKTASVVTGVSIDSLMDSFGVFFVRFVGQFGFDRILKVLGRHMRDFLNGLDNLHEYLRFSYPKLNPPSFFCESENKNGLTLHYRSKRIGFLHYTKGQIREVGRLFYNTNIDIYVISEEVINGTSHVVFKLLFDNKAFLDSRTMLIDNLIKDIPLHSESLFELFPFHIVFSRGMVVKN</sequence>
<dbReference type="GO" id="GO:0070482">
    <property type="term" value="P:response to oxygen levels"/>
    <property type="evidence" value="ECO:0007669"/>
    <property type="project" value="TreeGrafter"/>
</dbReference>
<dbReference type="PANTHER" id="PTHR45655:SF10">
    <property type="entry name" value="SOLUBLE GUANYLATE CYCLASE 88E"/>
    <property type="match status" value="1"/>
</dbReference>
<proteinExistence type="predicted"/>
<dbReference type="OrthoDB" id="6127067at2759"/>
<dbReference type="PANTHER" id="PTHR45655">
    <property type="entry name" value="GUANYLATE CYCLASE SOLUBLE SUBUNIT BETA-2"/>
    <property type="match status" value="1"/>
</dbReference>
<dbReference type="RefSeq" id="XP_009057555.1">
    <property type="nucleotide sequence ID" value="XM_009059307.1"/>
</dbReference>
<dbReference type="EMBL" id="KB202199">
    <property type="protein sequence ID" value="ESO91886.1"/>
    <property type="molecule type" value="Genomic_DNA"/>
</dbReference>
<accession>V4AEY8</accession>
<gene>
    <name evidence="2" type="ORF">LOTGIDRAFT_191224</name>
</gene>
<keyword evidence="3" id="KW-1185">Reference proteome</keyword>
<evidence type="ECO:0000259" key="1">
    <source>
        <dbReference type="Pfam" id="PF07700"/>
    </source>
</evidence>
<dbReference type="Proteomes" id="UP000030746">
    <property type="component" value="Unassembled WGS sequence"/>
</dbReference>
<dbReference type="AlphaFoldDB" id="V4AEY8"/>
<dbReference type="InterPro" id="IPR038158">
    <property type="entry name" value="H-NOX_domain_sf"/>
</dbReference>
<reference evidence="2 3" key="1">
    <citation type="journal article" date="2013" name="Nature">
        <title>Insights into bilaterian evolution from three spiralian genomes.</title>
        <authorList>
            <person name="Simakov O."/>
            <person name="Marletaz F."/>
            <person name="Cho S.J."/>
            <person name="Edsinger-Gonzales E."/>
            <person name="Havlak P."/>
            <person name="Hellsten U."/>
            <person name="Kuo D.H."/>
            <person name="Larsson T."/>
            <person name="Lv J."/>
            <person name="Arendt D."/>
            <person name="Savage R."/>
            <person name="Osoegawa K."/>
            <person name="de Jong P."/>
            <person name="Grimwood J."/>
            <person name="Chapman J.A."/>
            <person name="Shapiro H."/>
            <person name="Aerts A."/>
            <person name="Otillar R.P."/>
            <person name="Terry A.Y."/>
            <person name="Boore J.L."/>
            <person name="Grigoriev I.V."/>
            <person name="Lindberg D.R."/>
            <person name="Seaver E.C."/>
            <person name="Weisblat D.A."/>
            <person name="Putnam N.H."/>
            <person name="Rokhsar D.S."/>
        </authorList>
    </citation>
    <scope>NUCLEOTIDE SEQUENCE [LARGE SCALE GENOMIC DNA]</scope>
</reference>
<dbReference type="KEGG" id="lgi:LOTGIDRAFT_191224"/>
<dbReference type="OMA" id="CFLRDTY"/>
<evidence type="ECO:0000313" key="3">
    <source>
        <dbReference type="Proteomes" id="UP000030746"/>
    </source>
</evidence>
<dbReference type="SUPFAM" id="SSF111126">
    <property type="entry name" value="Ligand-binding domain in the NO signalling and Golgi transport"/>
    <property type="match status" value="1"/>
</dbReference>
<feature type="non-terminal residue" evidence="2">
    <location>
        <position position="227"/>
    </location>
</feature>
<dbReference type="Pfam" id="PF07700">
    <property type="entry name" value="HNOB"/>
    <property type="match status" value="1"/>
</dbReference>
<dbReference type="HOGENOM" id="CLU_079260_0_1_1"/>
<dbReference type="InterPro" id="IPR011644">
    <property type="entry name" value="Heme_NO-bd"/>
</dbReference>